<dbReference type="PATRIC" id="fig|455.5.peg.1818"/>
<comment type="caution">
    <text evidence="2">The sequence shown here is derived from an EMBL/GenBank/DDBJ whole genome shotgun (WGS) entry which is preliminary data.</text>
</comment>
<keyword evidence="1" id="KW-0732">Signal</keyword>
<dbReference type="RefSeq" id="WP_058449640.1">
    <property type="nucleotide sequence ID" value="NZ_CAAAJF010000008.1"/>
</dbReference>
<name>A0A0W0UI56_9GAMM</name>
<dbReference type="Proteomes" id="UP000054715">
    <property type="component" value="Unassembled WGS sequence"/>
</dbReference>
<evidence type="ECO:0000313" key="2">
    <source>
        <dbReference type="EMBL" id="KTD07530.1"/>
    </source>
</evidence>
<evidence type="ECO:0000256" key="1">
    <source>
        <dbReference type="SAM" id="SignalP"/>
    </source>
</evidence>
<dbReference type="EMBL" id="LNYG01000013">
    <property type="protein sequence ID" value="KTD07530.1"/>
    <property type="molecule type" value="Genomic_DNA"/>
</dbReference>
<protein>
    <submittedName>
        <fullName evidence="2">Uncharacterized protein</fullName>
    </submittedName>
</protein>
<proteinExistence type="predicted"/>
<dbReference type="OrthoDB" id="5643368at2"/>
<evidence type="ECO:0000313" key="3">
    <source>
        <dbReference type="Proteomes" id="UP000054715"/>
    </source>
</evidence>
<reference evidence="2 3" key="1">
    <citation type="submission" date="2015-11" db="EMBL/GenBank/DDBJ databases">
        <title>Genomic analysis of 38 Legionella species identifies large and diverse effector repertoires.</title>
        <authorList>
            <person name="Burstein D."/>
            <person name="Amaro F."/>
            <person name="Zusman T."/>
            <person name="Lifshitz Z."/>
            <person name="Cohen O."/>
            <person name="Gilbert J.A."/>
            <person name="Pupko T."/>
            <person name="Shuman H.A."/>
            <person name="Segal G."/>
        </authorList>
    </citation>
    <scope>NUCLEOTIDE SEQUENCE [LARGE SCALE GENOMIC DNA]</scope>
    <source>
        <strain evidence="2 3">JA-26-G1-E2</strain>
    </source>
</reference>
<feature type="signal peptide" evidence="1">
    <location>
        <begin position="1"/>
        <end position="24"/>
    </location>
</feature>
<gene>
    <name evidence="2" type="ORF">Ljam_1725</name>
</gene>
<sequence length="209" mass="23436">MDLILRQWIGLMCVFLFLTGFAQASETPIICDQDYALCTSARCIPIPGSLANAICDCVVEKGKSAGYKTCKERKPVQNRYKVTTLISTFSFEQFATKRPMNCPEGLPWTNCVDMLCTVDPQNSKRALCNCRIERTQAFFTFGGDCNTNTCATGFWSGATQANGTILRNALMQEMRLKSKKIPKACPTKTSQINKRQNHDLYRFGSAFLY</sequence>
<organism evidence="2 3">
    <name type="scientific">Legionella jamestowniensis</name>
    <dbReference type="NCBI Taxonomy" id="455"/>
    <lineage>
        <taxon>Bacteria</taxon>
        <taxon>Pseudomonadati</taxon>
        <taxon>Pseudomonadota</taxon>
        <taxon>Gammaproteobacteria</taxon>
        <taxon>Legionellales</taxon>
        <taxon>Legionellaceae</taxon>
        <taxon>Legionella</taxon>
    </lineage>
</organism>
<dbReference type="AlphaFoldDB" id="A0A0W0UI56"/>
<accession>A0A0W0UI56</accession>
<feature type="chain" id="PRO_5006914068" evidence="1">
    <location>
        <begin position="25"/>
        <end position="209"/>
    </location>
</feature>